<feature type="transmembrane region" description="Helical" evidence="1">
    <location>
        <begin position="20"/>
        <end position="41"/>
    </location>
</feature>
<proteinExistence type="predicted"/>
<dbReference type="InterPro" id="IPR012902">
    <property type="entry name" value="N_methyl_site"/>
</dbReference>
<dbReference type="KEGG" id="lcic:INQ41_04665"/>
<sequence>MQRSPDNPRRSTAGAGGFTLIEVMIVVVIVAILATIAYPSYQDQVMRSRRSAGAVCLQERAQFMERHYTTNLSYAAAPAPAQCDGSVARFYQVQASGVTARAYTLEAVPQGAQATRDTKCGTLSINQRGERSASGTAGAGECW</sequence>
<keyword evidence="3" id="KW-1185">Reference proteome</keyword>
<reference evidence="2 3" key="1">
    <citation type="submission" date="2020-10" db="EMBL/GenBank/DDBJ databases">
        <title>complete genome sequencing of Lysobacter sp. H21R20.</title>
        <authorList>
            <person name="Bae J.-W."/>
            <person name="Lee S.-Y."/>
        </authorList>
    </citation>
    <scope>NUCLEOTIDE SEQUENCE [LARGE SCALE GENOMIC DNA]</scope>
    <source>
        <strain evidence="2 3">H21R20</strain>
    </source>
</reference>
<keyword evidence="1" id="KW-0812">Transmembrane</keyword>
<dbReference type="SUPFAM" id="SSF54523">
    <property type="entry name" value="Pili subunits"/>
    <property type="match status" value="1"/>
</dbReference>
<gene>
    <name evidence="2" type="ORF">INQ41_04665</name>
</gene>
<protein>
    <submittedName>
        <fullName evidence="2">Prepilin-type N-terminal cleavage/methylation domain-containing protein</fullName>
    </submittedName>
</protein>
<keyword evidence="1" id="KW-1133">Transmembrane helix</keyword>
<dbReference type="EMBL" id="CP063656">
    <property type="protein sequence ID" value="QOW20784.1"/>
    <property type="molecule type" value="Genomic_DNA"/>
</dbReference>
<organism evidence="2 3">
    <name type="scientific">Novilysobacter ciconiae</name>
    <dbReference type="NCBI Taxonomy" id="2781022"/>
    <lineage>
        <taxon>Bacteria</taxon>
        <taxon>Pseudomonadati</taxon>
        <taxon>Pseudomonadota</taxon>
        <taxon>Gammaproteobacteria</taxon>
        <taxon>Lysobacterales</taxon>
        <taxon>Lysobacteraceae</taxon>
        <taxon>Novilysobacter</taxon>
    </lineage>
</organism>
<name>A0A7S6UIA9_9GAMM</name>
<dbReference type="AlphaFoldDB" id="A0A7S6UIA9"/>
<dbReference type="InterPro" id="IPR045584">
    <property type="entry name" value="Pilin-like"/>
</dbReference>
<evidence type="ECO:0000313" key="2">
    <source>
        <dbReference type="EMBL" id="QOW20784.1"/>
    </source>
</evidence>
<accession>A0A7S6UIA9</accession>
<dbReference type="Gene3D" id="3.30.700.10">
    <property type="entry name" value="Glycoprotein, Type 4 Pilin"/>
    <property type="match status" value="1"/>
</dbReference>
<dbReference type="Proteomes" id="UP000594059">
    <property type="component" value="Chromosome"/>
</dbReference>
<keyword evidence="1" id="KW-0472">Membrane</keyword>
<evidence type="ECO:0000256" key="1">
    <source>
        <dbReference type="SAM" id="Phobius"/>
    </source>
</evidence>
<dbReference type="Pfam" id="PF16732">
    <property type="entry name" value="ComP_DUS"/>
    <property type="match status" value="1"/>
</dbReference>
<dbReference type="NCBIfam" id="TIGR02532">
    <property type="entry name" value="IV_pilin_GFxxxE"/>
    <property type="match status" value="1"/>
</dbReference>
<dbReference type="InterPro" id="IPR031982">
    <property type="entry name" value="PilE-like"/>
</dbReference>
<dbReference type="Pfam" id="PF07963">
    <property type="entry name" value="N_methyl"/>
    <property type="match status" value="1"/>
</dbReference>
<dbReference type="PROSITE" id="PS00409">
    <property type="entry name" value="PROKAR_NTER_METHYL"/>
    <property type="match status" value="1"/>
</dbReference>
<evidence type="ECO:0000313" key="3">
    <source>
        <dbReference type="Proteomes" id="UP000594059"/>
    </source>
</evidence>
<dbReference type="GO" id="GO:0043683">
    <property type="term" value="P:type IV pilus assembly"/>
    <property type="evidence" value="ECO:0007669"/>
    <property type="project" value="InterPro"/>
</dbReference>